<proteinExistence type="predicted"/>
<protein>
    <submittedName>
        <fullName evidence="1">Uncharacterized protein</fullName>
    </submittedName>
</protein>
<sequence>MSKEGWVLKMKSKKLFSLWKNPIRYVWSYWIFQNLPLMWRVNIANKHMGYMMWKRRFMDQKFGTLEVVVSEVLLDWQEISLEHGVYRFRDIKYRMKRSKLPWYSTKLKLGTQHCDEETYPFIYSDHQSLAKTLDESRGSLKELQRRNAARNAFFNPVEVNK</sequence>
<dbReference type="EMBL" id="PP885733">
    <property type="protein sequence ID" value="XCN28289.1"/>
    <property type="molecule type" value="Genomic_DNA"/>
</dbReference>
<evidence type="ECO:0000313" key="1">
    <source>
        <dbReference type="EMBL" id="XCN28289.1"/>
    </source>
</evidence>
<name>A0AAU8L0J3_9CAUD</name>
<accession>A0AAU8L0J3</accession>
<reference evidence="1" key="1">
    <citation type="submission" date="2024-06" db="EMBL/GenBank/DDBJ databases">
        <authorList>
            <person name="Gannavaram S."/>
            <person name="Nemani S."/>
            <person name="Datta M."/>
            <person name="Picchiottino A."/>
            <person name="Mereddy A."/>
            <person name="Gannavaram N."/>
            <person name="Honeycutt C."/>
            <person name="Tran D."/>
            <person name="Choi K."/>
            <person name="Srinivasan K."/>
            <person name="Johnson A."/>
        </authorList>
    </citation>
    <scope>NUCLEOTIDE SEQUENCE</scope>
</reference>
<organism evidence="1">
    <name type="scientific">Pantoea phage Survivor</name>
    <dbReference type="NCBI Taxonomy" id="3232176"/>
    <lineage>
        <taxon>Viruses</taxon>
        <taxon>Duplodnaviria</taxon>
        <taxon>Heunggongvirae</taxon>
        <taxon>Uroviricota</taxon>
        <taxon>Caudoviricetes</taxon>
    </lineage>
</organism>